<evidence type="ECO:0000313" key="3">
    <source>
        <dbReference type="EMBL" id="KNZ45022.1"/>
    </source>
</evidence>
<dbReference type="VEuPathDB" id="FungiDB:VP01_8562g1"/>
<keyword evidence="4" id="KW-1185">Reference proteome</keyword>
<proteinExistence type="predicted"/>
<sequence>IFLLLSHLDVLFCVLVHWNYHNVKSVFLFAPLEEEIYIKTPKGSKRKAPFLKLNKSLYGLQQTHKTWNETLTAWFLEIDDNKDSFVFFHVDGMIVMGKMDEFKRLFIDWFTNSSAHEQDMLLGMNLEISPDSISLSQTALIKKGLVMLDMARCNLVKTPLFTGVQLKKARKGTSRIYEARNQLYEIPPHTQLSGWLPLS</sequence>
<reference evidence="3 4" key="1">
    <citation type="submission" date="2015-08" db="EMBL/GenBank/DDBJ databases">
        <title>Next Generation Sequencing and Analysis of the Genome of Puccinia sorghi L Schw, the Causal Agent of Maize Common Rust.</title>
        <authorList>
            <person name="Rochi L."/>
            <person name="Burguener G."/>
            <person name="Darino M."/>
            <person name="Turjanski A."/>
            <person name="Kreff E."/>
            <person name="Dieguez M.J."/>
            <person name="Sacco F."/>
        </authorList>
    </citation>
    <scope>NUCLEOTIDE SEQUENCE [LARGE SCALE GENOMIC DNA]</scope>
    <source>
        <strain evidence="3 4">RO10H11247</strain>
    </source>
</reference>
<dbReference type="EMBL" id="LAVV01014118">
    <property type="protein sequence ID" value="KNZ45022.1"/>
    <property type="molecule type" value="Genomic_DNA"/>
</dbReference>
<dbReference type="InterPro" id="IPR013103">
    <property type="entry name" value="RVT_2"/>
</dbReference>
<gene>
    <name evidence="3" type="primary">GIP</name>
    <name evidence="3" type="ORF">VP01_8562g1</name>
</gene>
<evidence type="ECO:0000256" key="1">
    <source>
        <dbReference type="SAM" id="SignalP"/>
    </source>
</evidence>
<feature type="domain" description="Reverse transcriptase Ty1/copia-type" evidence="2">
    <location>
        <begin position="16"/>
        <end position="82"/>
    </location>
</feature>
<protein>
    <submittedName>
        <fullName evidence="3">Copia protein</fullName>
    </submittedName>
</protein>
<organism evidence="3 4">
    <name type="scientific">Puccinia sorghi</name>
    <dbReference type="NCBI Taxonomy" id="27349"/>
    <lineage>
        <taxon>Eukaryota</taxon>
        <taxon>Fungi</taxon>
        <taxon>Dikarya</taxon>
        <taxon>Basidiomycota</taxon>
        <taxon>Pucciniomycotina</taxon>
        <taxon>Pucciniomycetes</taxon>
        <taxon>Pucciniales</taxon>
        <taxon>Pucciniaceae</taxon>
        <taxon>Puccinia</taxon>
    </lineage>
</organism>
<evidence type="ECO:0000259" key="2">
    <source>
        <dbReference type="Pfam" id="PF07727"/>
    </source>
</evidence>
<comment type="caution">
    <text evidence="3">The sequence shown here is derived from an EMBL/GenBank/DDBJ whole genome shotgun (WGS) entry which is preliminary data.</text>
</comment>
<keyword evidence="1" id="KW-0732">Signal</keyword>
<dbReference type="Proteomes" id="UP000037035">
    <property type="component" value="Unassembled WGS sequence"/>
</dbReference>
<dbReference type="OrthoDB" id="3344688at2759"/>
<name>A0A0L6U9Q6_9BASI</name>
<feature type="non-terminal residue" evidence="3">
    <location>
        <position position="1"/>
    </location>
</feature>
<feature type="chain" id="PRO_5005567574" evidence="1">
    <location>
        <begin position="26"/>
        <end position="199"/>
    </location>
</feature>
<accession>A0A0L6U9Q6</accession>
<dbReference type="AlphaFoldDB" id="A0A0L6U9Q6"/>
<dbReference type="Pfam" id="PF07727">
    <property type="entry name" value="RVT_2"/>
    <property type="match status" value="1"/>
</dbReference>
<evidence type="ECO:0000313" key="4">
    <source>
        <dbReference type="Proteomes" id="UP000037035"/>
    </source>
</evidence>
<feature type="signal peptide" evidence="1">
    <location>
        <begin position="1"/>
        <end position="25"/>
    </location>
</feature>